<reference evidence="2" key="1">
    <citation type="submission" date="2021-10" db="EMBL/GenBank/DDBJ databases">
        <title>Roseicella aerolatum sp. nov., isolated from aerosols of e-waste dismantling site.</title>
        <authorList>
            <person name="Qin T."/>
        </authorList>
    </citation>
    <scope>NUCLEOTIDE SEQUENCE</scope>
    <source>
        <strain evidence="2">GB24</strain>
    </source>
</reference>
<dbReference type="Proteomes" id="UP001139311">
    <property type="component" value="Unassembled WGS sequence"/>
</dbReference>
<dbReference type="Gene3D" id="2.30.40.10">
    <property type="entry name" value="Urease, subunit C, domain 1"/>
    <property type="match status" value="1"/>
</dbReference>
<name>A0A9X1IIE0_9PROT</name>
<comment type="caution">
    <text evidence="2">The sequence shown here is derived from an EMBL/GenBank/DDBJ whole genome shotgun (WGS) entry which is preliminary data.</text>
</comment>
<dbReference type="InterPro" id="IPR011059">
    <property type="entry name" value="Metal-dep_hydrolase_composite"/>
</dbReference>
<evidence type="ECO:0000313" key="3">
    <source>
        <dbReference type="Proteomes" id="UP001139311"/>
    </source>
</evidence>
<gene>
    <name evidence="2" type="ORF">LHA35_26165</name>
</gene>
<dbReference type="AlphaFoldDB" id="A0A9X1IIE0"/>
<dbReference type="CDD" id="cd01293">
    <property type="entry name" value="Bact_CD"/>
    <property type="match status" value="1"/>
</dbReference>
<dbReference type="EMBL" id="JAJAQI010000071">
    <property type="protein sequence ID" value="MCB4825210.1"/>
    <property type="molecule type" value="Genomic_DNA"/>
</dbReference>
<dbReference type="Gene3D" id="3.20.20.140">
    <property type="entry name" value="Metal-dependent hydrolases"/>
    <property type="match status" value="1"/>
</dbReference>
<dbReference type="NCBIfam" id="NF004636">
    <property type="entry name" value="PRK05985.1"/>
    <property type="match status" value="1"/>
</dbReference>
<dbReference type="InterPro" id="IPR052349">
    <property type="entry name" value="Metallo-hydrolase_Enzymes"/>
</dbReference>
<dbReference type="InterPro" id="IPR032466">
    <property type="entry name" value="Metal_Hydrolase"/>
</dbReference>
<organism evidence="2 3">
    <name type="scientific">Roseicella aerolata</name>
    <dbReference type="NCBI Taxonomy" id="2883479"/>
    <lineage>
        <taxon>Bacteria</taxon>
        <taxon>Pseudomonadati</taxon>
        <taxon>Pseudomonadota</taxon>
        <taxon>Alphaproteobacteria</taxon>
        <taxon>Acetobacterales</taxon>
        <taxon>Roseomonadaceae</taxon>
        <taxon>Roseicella</taxon>
    </lineage>
</organism>
<protein>
    <submittedName>
        <fullName evidence="2">Amidohydrolase family protein</fullName>
    </submittedName>
</protein>
<dbReference type="PANTHER" id="PTHR32027">
    <property type="entry name" value="CYTOSINE DEAMINASE"/>
    <property type="match status" value="1"/>
</dbReference>
<sequence>MGDLVLRNCRLPDGRTGMQVVVRAGRVAAVQDAPAEGAVVEDLGGALLLPALTDFHLHLDKSLFGLPWMPHAAGPDRMSRIEADACILPGLPVEPRATALLRRCIAAGTVHFRSHVDITPDFGLRNLEGVLAVREAHAAQCHIQTVAFPQAGVMRAPGTLELLEEALRMGADLLGGLDPCEVDRDPKGQLDAIFALAGRHGVGLDIHLHEGGELGLFSLAEICARTRGLGMQGQVWVSHGFCLGAAPEPRLMAAAAAMAEAGVGLVSHGAGAAPLPPLLRLAEAGVRVALGNDNMRDTWGPYGTGDMLERAAIIGWRLDARTDAAMERLFRMVAEDGARAMGLEPPAVAVGAPASFVSLPAEGVGEAIAQHPGRGVVVFAGRVVGEGKC</sequence>
<proteinExistence type="predicted"/>
<accession>A0A9X1IIE0</accession>
<evidence type="ECO:0000259" key="1">
    <source>
        <dbReference type="Pfam" id="PF07969"/>
    </source>
</evidence>
<evidence type="ECO:0000313" key="2">
    <source>
        <dbReference type="EMBL" id="MCB4825210.1"/>
    </source>
</evidence>
<dbReference type="PANTHER" id="PTHR32027:SF9">
    <property type="entry name" value="BLL3847 PROTEIN"/>
    <property type="match status" value="1"/>
</dbReference>
<dbReference type="InterPro" id="IPR013108">
    <property type="entry name" value="Amidohydro_3"/>
</dbReference>
<dbReference type="RefSeq" id="WP_226613957.1">
    <property type="nucleotide sequence ID" value="NZ_JAJAQI010000071.1"/>
</dbReference>
<keyword evidence="3" id="KW-1185">Reference proteome</keyword>
<feature type="domain" description="Amidohydrolase 3" evidence="1">
    <location>
        <begin position="126"/>
        <end position="362"/>
    </location>
</feature>
<dbReference type="GO" id="GO:0016814">
    <property type="term" value="F:hydrolase activity, acting on carbon-nitrogen (but not peptide) bonds, in cyclic amidines"/>
    <property type="evidence" value="ECO:0007669"/>
    <property type="project" value="TreeGrafter"/>
</dbReference>
<dbReference type="SUPFAM" id="SSF51556">
    <property type="entry name" value="Metallo-dependent hydrolases"/>
    <property type="match status" value="1"/>
</dbReference>
<dbReference type="SUPFAM" id="SSF51338">
    <property type="entry name" value="Composite domain of metallo-dependent hydrolases"/>
    <property type="match status" value="1"/>
</dbReference>
<dbReference type="Pfam" id="PF07969">
    <property type="entry name" value="Amidohydro_3"/>
    <property type="match status" value="1"/>
</dbReference>